<feature type="DNA-binding region" description="H-T-H motif" evidence="6">
    <location>
        <begin position="340"/>
        <end position="360"/>
    </location>
</feature>
<feature type="compositionally biased region" description="Polar residues" evidence="7">
    <location>
        <begin position="1004"/>
        <end position="1024"/>
    </location>
</feature>
<dbReference type="GO" id="GO:0005634">
    <property type="term" value="C:nucleus"/>
    <property type="evidence" value="ECO:0007669"/>
    <property type="project" value="UniProtKB-SubCell"/>
</dbReference>
<dbReference type="Proteomes" id="UP000192223">
    <property type="component" value="Unplaced"/>
</dbReference>
<feature type="region of interest" description="Disordered" evidence="7">
    <location>
        <begin position="898"/>
        <end position="919"/>
    </location>
</feature>
<feature type="compositionally biased region" description="Low complexity" evidence="7">
    <location>
        <begin position="277"/>
        <end position="291"/>
    </location>
</feature>
<proteinExistence type="predicted"/>
<feature type="region of interest" description="Disordered" evidence="7">
    <location>
        <begin position="655"/>
        <end position="693"/>
    </location>
</feature>
<feature type="region of interest" description="Disordered" evidence="7">
    <location>
        <begin position="370"/>
        <end position="395"/>
    </location>
</feature>
<organism evidence="9 10">
    <name type="scientific">Agrilus planipennis</name>
    <name type="common">Emerald ash borer</name>
    <name type="synonym">Agrilus marcopoli</name>
    <dbReference type="NCBI Taxonomy" id="224129"/>
    <lineage>
        <taxon>Eukaryota</taxon>
        <taxon>Metazoa</taxon>
        <taxon>Ecdysozoa</taxon>
        <taxon>Arthropoda</taxon>
        <taxon>Hexapoda</taxon>
        <taxon>Insecta</taxon>
        <taxon>Pterygota</taxon>
        <taxon>Neoptera</taxon>
        <taxon>Endopterygota</taxon>
        <taxon>Coleoptera</taxon>
        <taxon>Polyphaga</taxon>
        <taxon>Elateriformia</taxon>
        <taxon>Buprestoidea</taxon>
        <taxon>Buprestidae</taxon>
        <taxon>Agrilinae</taxon>
        <taxon>Agrilus</taxon>
    </lineage>
</organism>
<dbReference type="PANTHER" id="PTHR21545">
    <property type="entry name" value="TRANSCRIPTION FACTOR MLR1/2"/>
    <property type="match status" value="1"/>
</dbReference>
<feature type="compositionally biased region" description="Pro residues" evidence="7">
    <location>
        <begin position="657"/>
        <end position="666"/>
    </location>
</feature>
<reference evidence="10" key="1">
    <citation type="submission" date="2025-08" db="UniProtKB">
        <authorList>
            <consortium name="RefSeq"/>
        </authorList>
    </citation>
    <scope>IDENTIFICATION</scope>
    <source>
        <tissue evidence="10">Entire body</tissue>
    </source>
</reference>
<gene>
    <name evidence="10" type="primary">LOC108734207</name>
</gene>
<evidence type="ECO:0000256" key="5">
    <source>
        <dbReference type="ARBA" id="ARBA00023242"/>
    </source>
</evidence>
<feature type="domain" description="HTH psq-type" evidence="8">
    <location>
        <begin position="684"/>
        <end position="736"/>
    </location>
</feature>
<keyword evidence="3 6" id="KW-0238">DNA-binding</keyword>
<feature type="region of interest" description="Disordered" evidence="7">
    <location>
        <begin position="262"/>
        <end position="293"/>
    </location>
</feature>
<feature type="domain" description="HTH psq-type" evidence="8">
    <location>
        <begin position="317"/>
        <end position="364"/>
    </location>
</feature>
<evidence type="ECO:0000256" key="1">
    <source>
        <dbReference type="ARBA" id="ARBA00004123"/>
    </source>
</evidence>
<dbReference type="GeneID" id="108734207"/>
<dbReference type="PANTHER" id="PTHR21545:SF13">
    <property type="entry name" value="ECDYSONE-INDUCED PROTEIN 93F, ISOFORM C"/>
    <property type="match status" value="1"/>
</dbReference>
<keyword evidence="2" id="KW-0805">Transcription regulation</keyword>
<feature type="compositionally biased region" description="Polar residues" evidence="7">
    <location>
        <begin position="155"/>
        <end position="166"/>
    </location>
</feature>
<dbReference type="GO" id="GO:0006357">
    <property type="term" value="P:regulation of transcription by RNA polymerase II"/>
    <property type="evidence" value="ECO:0007669"/>
    <property type="project" value="TreeGrafter"/>
</dbReference>
<dbReference type="GO" id="GO:0003677">
    <property type="term" value="F:DNA binding"/>
    <property type="evidence" value="ECO:0007669"/>
    <property type="project" value="UniProtKB-UniRule"/>
</dbReference>
<feature type="compositionally biased region" description="Polar residues" evidence="7">
    <location>
        <begin position="1068"/>
        <end position="1084"/>
    </location>
</feature>
<feature type="DNA-binding region" description="H-T-H motif" evidence="6">
    <location>
        <begin position="712"/>
        <end position="732"/>
    </location>
</feature>
<evidence type="ECO:0000256" key="3">
    <source>
        <dbReference type="ARBA" id="ARBA00023125"/>
    </source>
</evidence>
<dbReference type="InParanoid" id="A0A1W4WAY7"/>
<dbReference type="RefSeq" id="XP_018321151.1">
    <property type="nucleotide sequence ID" value="XM_018465649.2"/>
</dbReference>
<feature type="compositionally biased region" description="Basic and acidic residues" evidence="7">
    <location>
        <begin position="743"/>
        <end position="760"/>
    </location>
</feature>
<keyword evidence="9" id="KW-1185">Reference proteome</keyword>
<feature type="region of interest" description="Disordered" evidence="7">
    <location>
        <begin position="499"/>
        <end position="539"/>
    </location>
</feature>
<feature type="region of interest" description="Disordered" evidence="7">
    <location>
        <begin position="736"/>
        <end position="760"/>
    </location>
</feature>
<feature type="compositionally biased region" description="Low complexity" evidence="7">
    <location>
        <begin position="667"/>
        <end position="678"/>
    </location>
</feature>
<dbReference type="FunCoup" id="A0A1W4WAY7">
    <property type="interactions" value="50"/>
</dbReference>
<protein>
    <submittedName>
        <fullName evidence="10">Mushroom body large-type Kenyon cell-specific protein 1 isoform X1</fullName>
    </submittedName>
</protein>
<feature type="compositionally biased region" description="Polar residues" evidence="7">
    <location>
        <begin position="961"/>
        <end position="985"/>
    </location>
</feature>
<feature type="compositionally biased region" description="Polar residues" evidence="7">
    <location>
        <begin position="898"/>
        <end position="908"/>
    </location>
</feature>
<feature type="compositionally biased region" description="Acidic residues" evidence="7">
    <location>
        <begin position="380"/>
        <end position="395"/>
    </location>
</feature>
<evidence type="ECO:0000313" key="10">
    <source>
        <dbReference type="RefSeq" id="XP_018321151.1"/>
    </source>
</evidence>
<evidence type="ECO:0000256" key="4">
    <source>
        <dbReference type="ARBA" id="ARBA00023163"/>
    </source>
</evidence>
<dbReference type="InterPro" id="IPR007889">
    <property type="entry name" value="HTH_Psq"/>
</dbReference>
<dbReference type="FunFam" id="1.10.10.60:FF:000019">
    <property type="entry name" value="Ligand-dependent corepressor isoform 1"/>
    <property type="match status" value="1"/>
</dbReference>
<comment type="subcellular location">
    <subcellularLocation>
        <location evidence="1 6">Nucleus</location>
    </subcellularLocation>
</comment>
<dbReference type="PROSITE" id="PS50960">
    <property type="entry name" value="HTH_PSQ"/>
    <property type="match status" value="2"/>
</dbReference>
<evidence type="ECO:0000256" key="2">
    <source>
        <dbReference type="ARBA" id="ARBA00023015"/>
    </source>
</evidence>
<keyword evidence="5 6" id="KW-0539">Nucleus</keyword>
<sequence>MADCSYSRCIQQKRYIRRELQRWTKNMVYIVGLERIAEELMGRRKWKVYQESMYRNYLQPINNNVEKSKAVVQQEYRKDLGEVPFTKLYKAEKLEQVNDYAPSLDEKLRKDEEVVASAKYKVDEDINNKKVEERLKDWIPESKCYFCVDGKLDSENTITHGTPSPRQSDSDSSYSQSDTEAPPTLTPATTPGVGPNSHQGNMATIESVTSMAALASAVAALSGNNPVAPSPHLPFYPPMPRNWYLASMARSFQTERNIEAEKTAGEQPLDLSSKGANTTTSSPVNNNVTPNIRLPTLDTKQIFNSDFRAKPRMSIAGRRTYTEDELQAALRDIQSGKLGTRRAAVIYGIPRSTLRNKVYKLAMERERESHLNTSTPLKIDEEENIDDEKELSGAEEEKEVEKALQAPLLSMADILRFSTLDNQEALKHLLQRSKEGHDVLTGLEHSAMGPYIQNLILASGNLFPGQKIVPESETTNPLLPEFLKRMMVEDHFKEQLIRSQTNNGENDKISRPSPSNSVLARSEKSRSESDMETDESPSNVILKIPSFKPTTSKNGTEVLKTATTNLAAAAVATEPSVIVSPPIAKESASPPILPGREMTLKDVKDVVARTICQKFQQTPEPMRIPHMMDIDYKRGGFTPPMSNIQGMKTQQDIARPYQPPPPPPKPTQSTTCTTTTTTGGKGTRPKRGKYRNYDRDSLVEAVRAVQRGEMSVHRAGSYYGVPHSTLEYKVKERHLMRPRKRDPKPNPVDEKIASLKQNDLRNAAEKMKTTVMKPPQTKFPTSPNGMKLPIFDPTMTPLGYTPPPFPFWPHPSFPHIPMDYGRSPSATSFPPNPEQYFATQMMQKLQEDSNKTQNCNVPASAINSIPNLPKSARQMAESLLDSSGTNGSFLDGIIRSSLESGVPSSNDETSPKDEKNLAPENMSNKALLEQLCRNSRLTPLTKPNLTESNSSTEENFRKNASPLNFSSTMSDEHSSGSGLHSNQGGRTDRECSPRGDHSDVPTIELSNDSNESTTTDQPRNNGQTQEERKTIPTARIFLKQELTKVENLKPEMLVRFRDALHDVDRNGTGESATGSASESDAAQD</sequence>
<feature type="region of interest" description="Disordered" evidence="7">
    <location>
        <begin position="1061"/>
        <end position="1084"/>
    </location>
</feature>
<dbReference type="STRING" id="224129.A0A1W4WAY7"/>
<evidence type="ECO:0000313" key="9">
    <source>
        <dbReference type="Proteomes" id="UP000192223"/>
    </source>
</evidence>
<dbReference type="InterPro" id="IPR009057">
    <property type="entry name" value="Homeodomain-like_sf"/>
</dbReference>
<dbReference type="Gene3D" id="1.10.10.60">
    <property type="entry name" value="Homeodomain-like"/>
    <property type="match status" value="2"/>
</dbReference>
<feature type="compositionally biased region" description="Low complexity" evidence="7">
    <location>
        <begin position="170"/>
        <end position="195"/>
    </location>
</feature>
<accession>A0A1W4WAY7</accession>
<dbReference type="OrthoDB" id="10028342at2759"/>
<feature type="region of interest" description="Disordered" evidence="7">
    <location>
        <begin position="155"/>
        <end position="201"/>
    </location>
</feature>
<evidence type="ECO:0000256" key="6">
    <source>
        <dbReference type="PROSITE-ProRule" id="PRU00320"/>
    </source>
</evidence>
<dbReference type="KEGG" id="apln:108734207"/>
<dbReference type="Pfam" id="PF05225">
    <property type="entry name" value="HTH_psq"/>
    <property type="match status" value="2"/>
</dbReference>
<feature type="region of interest" description="Disordered" evidence="7">
    <location>
        <begin position="937"/>
        <end position="1032"/>
    </location>
</feature>
<name>A0A1W4WAY7_AGRPL</name>
<keyword evidence="4" id="KW-0804">Transcription</keyword>
<evidence type="ECO:0000259" key="8">
    <source>
        <dbReference type="PROSITE" id="PS50960"/>
    </source>
</evidence>
<dbReference type="SUPFAM" id="SSF46689">
    <property type="entry name" value="Homeodomain-like"/>
    <property type="match status" value="2"/>
</dbReference>
<feature type="compositionally biased region" description="Basic and acidic residues" evidence="7">
    <location>
        <begin position="986"/>
        <end position="999"/>
    </location>
</feature>
<feature type="compositionally biased region" description="Polar residues" evidence="7">
    <location>
        <begin position="937"/>
        <end position="953"/>
    </location>
</feature>
<dbReference type="AlphaFoldDB" id="A0A1W4WAY7"/>
<evidence type="ECO:0000256" key="7">
    <source>
        <dbReference type="SAM" id="MobiDB-lite"/>
    </source>
</evidence>